<dbReference type="Pfam" id="PF01235">
    <property type="entry name" value="Na_Ala_symp"/>
    <property type="match status" value="1"/>
</dbReference>
<feature type="transmembrane region" description="Helical" evidence="8">
    <location>
        <begin position="209"/>
        <end position="229"/>
    </location>
</feature>
<comment type="similarity">
    <text evidence="2 8">Belongs to the alanine or glycine:cation symporter (AGCS) (TC 2.A.25) family.</text>
</comment>
<dbReference type="AlphaFoldDB" id="A0A9D1PBS8"/>
<feature type="transmembrane region" description="Helical" evidence="8">
    <location>
        <begin position="235"/>
        <end position="260"/>
    </location>
</feature>
<feature type="transmembrane region" description="Helical" evidence="8">
    <location>
        <begin position="428"/>
        <end position="448"/>
    </location>
</feature>
<evidence type="ECO:0000256" key="3">
    <source>
        <dbReference type="ARBA" id="ARBA00022448"/>
    </source>
</evidence>
<dbReference type="PRINTS" id="PR00175">
    <property type="entry name" value="NAALASMPORT"/>
</dbReference>
<dbReference type="InterPro" id="IPR001463">
    <property type="entry name" value="Na/Ala_symport"/>
</dbReference>
<feature type="transmembrane region" description="Helical" evidence="8">
    <location>
        <begin position="71"/>
        <end position="90"/>
    </location>
</feature>
<evidence type="ECO:0000256" key="6">
    <source>
        <dbReference type="ARBA" id="ARBA00022989"/>
    </source>
</evidence>
<feature type="transmembrane region" description="Helical" evidence="8">
    <location>
        <begin position="14"/>
        <end position="33"/>
    </location>
</feature>
<feature type="transmembrane region" description="Helical" evidence="8">
    <location>
        <begin position="357"/>
        <end position="377"/>
    </location>
</feature>
<organism evidence="9 10">
    <name type="scientific">Candidatus Blautia stercorigallinarum</name>
    <dbReference type="NCBI Taxonomy" id="2838501"/>
    <lineage>
        <taxon>Bacteria</taxon>
        <taxon>Bacillati</taxon>
        <taxon>Bacillota</taxon>
        <taxon>Clostridia</taxon>
        <taxon>Lachnospirales</taxon>
        <taxon>Lachnospiraceae</taxon>
        <taxon>Blautia</taxon>
    </lineage>
</organism>
<comment type="caution">
    <text evidence="9">The sequence shown here is derived from an EMBL/GenBank/DDBJ whole genome shotgun (WGS) entry which is preliminary data.</text>
</comment>
<protein>
    <submittedName>
        <fullName evidence="9">Alanine:cation symporter family protein</fullName>
    </submittedName>
</protein>
<gene>
    <name evidence="9" type="ORF">H9747_02290</name>
</gene>
<keyword evidence="7 8" id="KW-0472">Membrane</keyword>
<evidence type="ECO:0000256" key="7">
    <source>
        <dbReference type="ARBA" id="ARBA00023136"/>
    </source>
</evidence>
<feature type="transmembrane region" description="Helical" evidence="8">
    <location>
        <begin position="179"/>
        <end position="197"/>
    </location>
</feature>
<evidence type="ECO:0000313" key="9">
    <source>
        <dbReference type="EMBL" id="HIV37821.1"/>
    </source>
</evidence>
<feature type="transmembrane region" description="Helical" evidence="8">
    <location>
        <begin position="397"/>
        <end position="422"/>
    </location>
</feature>
<keyword evidence="6 8" id="KW-1133">Transmembrane helix</keyword>
<evidence type="ECO:0000256" key="1">
    <source>
        <dbReference type="ARBA" id="ARBA00004651"/>
    </source>
</evidence>
<feature type="transmembrane region" description="Helical" evidence="8">
    <location>
        <begin position="96"/>
        <end position="119"/>
    </location>
</feature>
<keyword evidence="8" id="KW-0769">Symport</keyword>
<keyword evidence="3 8" id="KW-0813">Transport</keyword>
<dbReference type="NCBIfam" id="TIGR00835">
    <property type="entry name" value="agcS"/>
    <property type="match status" value="1"/>
</dbReference>
<keyword evidence="5 8" id="KW-0812">Transmembrane</keyword>
<proteinExistence type="inferred from homology"/>
<sequence length="486" mass="52096">MELFNEAITWVNSIVWSNVLVVICLVAGIYFSARLKFPQIRMFKEMIRLLLKADPNSQSGITPFQAFATTVGSRVGMGSVAGVATGIYFGGPGAVFWMWVLGLLGAGTALMESTLAQAYKTKINGEYIGGPALFIERGLGIKVYAVLFALATILGPGILMPGLHANSVASTFQRSFGTSMIAGGIILCVFLAVVVFGGVKRIGEFSEKAAPIMCLIYMLMAIGIVVIYYKNIPGVIGTIISSAFGQNAVYGGILGSAIAWGVKRGVYSTEAGQGSGAIVSAAAEVSHPAKQGLVQALSVYIVSFVVCTSTAVILLLSNSYNVLNETTGQMITEYLPGSQYGVGWTQDILESTYGSLLGGKLFAIIIVLFVFTSLIGYEYQAESNVNYLFKGKKAAVWLIRGIFILSTFSGVLVNADIIWTMGDTGAGLMTWLNIFAVALLSKKAFAIFKDYEKQKKQGLDPVFHPEQFGIDDSEGIWKVNQESEEK</sequence>
<reference evidence="9" key="1">
    <citation type="journal article" date="2021" name="PeerJ">
        <title>Extensive microbial diversity within the chicken gut microbiome revealed by metagenomics and culture.</title>
        <authorList>
            <person name="Gilroy R."/>
            <person name="Ravi A."/>
            <person name="Getino M."/>
            <person name="Pursley I."/>
            <person name="Horton D.L."/>
            <person name="Alikhan N.F."/>
            <person name="Baker D."/>
            <person name="Gharbi K."/>
            <person name="Hall N."/>
            <person name="Watson M."/>
            <person name="Adriaenssens E.M."/>
            <person name="Foster-Nyarko E."/>
            <person name="Jarju S."/>
            <person name="Secka A."/>
            <person name="Antonio M."/>
            <person name="Oren A."/>
            <person name="Chaudhuri R.R."/>
            <person name="La Ragione R."/>
            <person name="Hildebrand F."/>
            <person name="Pallen M.J."/>
        </authorList>
    </citation>
    <scope>NUCLEOTIDE SEQUENCE</scope>
    <source>
        <strain evidence="9">CHK195-9823</strain>
    </source>
</reference>
<comment type="subcellular location">
    <subcellularLocation>
        <location evidence="1 8">Cell membrane</location>
        <topology evidence="1 8">Multi-pass membrane protein</topology>
    </subcellularLocation>
</comment>
<accession>A0A9D1PBS8</accession>
<dbReference type="PANTHER" id="PTHR30330:SF7">
    <property type="entry name" value="SODIUM_PROTON-DEPENDENT ALANINE CARRIER PROTEIN YRBD-RELATED"/>
    <property type="match status" value="1"/>
</dbReference>
<name>A0A9D1PBS8_9FIRM</name>
<feature type="transmembrane region" description="Helical" evidence="8">
    <location>
        <begin position="139"/>
        <end position="159"/>
    </location>
</feature>
<dbReference type="PANTHER" id="PTHR30330">
    <property type="entry name" value="AGSS FAMILY TRANSPORTER, SODIUM-ALANINE"/>
    <property type="match status" value="1"/>
</dbReference>
<evidence type="ECO:0000256" key="2">
    <source>
        <dbReference type="ARBA" id="ARBA00009261"/>
    </source>
</evidence>
<keyword evidence="4 8" id="KW-1003">Cell membrane</keyword>
<evidence type="ECO:0000256" key="5">
    <source>
        <dbReference type="ARBA" id="ARBA00022692"/>
    </source>
</evidence>
<dbReference type="GO" id="GO:0005283">
    <property type="term" value="F:amino acid:sodium symporter activity"/>
    <property type="evidence" value="ECO:0007669"/>
    <property type="project" value="InterPro"/>
</dbReference>
<dbReference type="EMBL" id="DXIQ01000011">
    <property type="protein sequence ID" value="HIV37821.1"/>
    <property type="molecule type" value="Genomic_DNA"/>
</dbReference>
<reference evidence="9" key="2">
    <citation type="submission" date="2021-04" db="EMBL/GenBank/DDBJ databases">
        <authorList>
            <person name="Gilroy R."/>
        </authorList>
    </citation>
    <scope>NUCLEOTIDE SEQUENCE</scope>
    <source>
        <strain evidence="9">CHK195-9823</strain>
    </source>
</reference>
<evidence type="ECO:0000313" key="10">
    <source>
        <dbReference type="Proteomes" id="UP000886814"/>
    </source>
</evidence>
<feature type="transmembrane region" description="Helical" evidence="8">
    <location>
        <begin position="297"/>
        <end position="316"/>
    </location>
</feature>
<dbReference type="GO" id="GO:0005886">
    <property type="term" value="C:plasma membrane"/>
    <property type="evidence" value="ECO:0007669"/>
    <property type="project" value="UniProtKB-SubCell"/>
</dbReference>
<dbReference type="Proteomes" id="UP000886814">
    <property type="component" value="Unassembled WGS sequence"/>
</dbReference>
<evidence type="ECO:0000256" key="8">
    <source>
        <dbReference type="RuleBase" id="RU363064"/>
    </source>
</evidence>
<dbReference type="Gene3D" id="1.20.1740.10">
    <property type="entry name" value="Amino acid/polyamine transporter I"/>
    <property type="match status" value="1"/>
</dbReference>
<evidence type="ECO:0000256" key="4">
    <source>
        <dbReference type="ARBA" id="ARBA00022475"/>
    </source>
</evidence>